<name>A0ABT8AWR1_9HYPH</name>
<comment type="caution">
    <text evidence="2">The sequence shown here is derived from an EMBL/GenBank/DDBJ whole genome shotgun (WGS) entry which is preliminary data.</text>
</comment>
<dbReference type="Proteomes" id="UP001244297">
    <property type="component" value="Unassembled WGS sequence"/>
</dbReference>
<keyword evidence="3" id="KW-1185">Reference proteome</keyword>
<organism evidence="2 3">
    <name type="scientific">Methylobacterium longum</name>
    <dbReference type="NCBI Taxonomy" id="767694"/>
    <lineage>
        <taxon>Bacteria</taxon>
        <taxon>Pseudomonadati</taxon>
        <taxon>Pseudomonadota</taxon>
        <taxon>Alphaproteobacteria</taxon>
        <taxon>Hyphomicrobiales</taxon>
        <taxon>Methylobacteriaceae</taxon>
        <taxon>Methylobacterium</taxon>
    </lineage>
</organism>
<protein>
    <submittedName>
        <fullName evidence="2">Uncharacterized protein</fullName>
    </submittedName>
</protein>
<reference evidence="3" key="1">
    <citation type="journal article" date="2019" name="Int. J. Syst. Evol. Microbiol.">
        <title>The Global Catalogue of Microorganisms (GCM) 10K type strain sequencing project: providing services to taxonomists for standard genome sequencing and annotation.</title>
        <authorList>
            <consortium name="The Broad Institute Genomics Platform"/>
            <consortium name="The Broad Institute Genome Sequencing Center for Infectious Disease"/>
            <person name="Wu L."/>
            <person name="Ma J."/>
        </authorList>
    </citation>
    <scope>NUCLEOTIDE SEQUENCE [LARGE SCALE GENOMIC DNA]</scope>
    <source>
        <strain evidence="3">CECT 7806</strain>
    </source>
</reference>
<dbReference type="RefSeq" id="WP_283206458.1">
    <property type="nucleotide sequence ID" value="NZ_BPQS01000032.1"/>
</dbReference>
<evidence type="ECO:0000313" key="2">
    <source>
        <dbReference type="EMBL" id="MDN3574278.1"/>
    </source>
</evidence>
<sequence>MKGKERCRMHGGATGSGAPSGSRNGNYRHGQRTKAAKAIRHECQEVVSVSLELLARLS</sequence>
<evidence type="ECO:0000313" key="3">
    <source>
        <dbReference type="Proteomes" id="UP001244297"/>
    </source>
</evidence>
<proteinExistence type="predicted"/>
<feature type="region of interest" description="Disordered" evidence="1">
    <location>
        <begin position="1"/>
        <end position="36"/>
    </location>
</feature>
<dbReference type="EMBL" id="JAUFPT010000097">
    <property type="protein sequence ID" value="MDN3574278.1"/>
    <property type="molecule type" value="Genomic_DNA"/>
</dbReference>
<gene>
    <name evidence="2" type="ORF">QWZ18_27185</name>
</gene>
<evidence type="ECO:0000256" key="1">
    <source>
        <dbReference type="SAM" id="MobiDB-lite"/>
    </source>
</evidence>
<accession>A0ABT8AWR1</accession>